<name>A0A193QEY9_SODGM</name>
<dbReference type="Proteomes" id="UP000245838">
    <property type="component" value="Chromosome sggmmb4_Chromosome"/>
</dbReference>
<reference evidence="1 2" key="1">
    <citation type="submission" date="2015-05" db="EMBL/GenBank/DDBJ databases">
        <authorList>
            <person name="Goodhead I."/>
        </authorList>
    </citation>
    <scope>NUCLEOTIDE SEQUENCE [LARGE SCALE GENOMIC DNA]</scope>
    <source>
        <strain evidence="2">morsitans</strain>
    </source>
</reference>
<evidence type="ECO:0000313" key="2">
    <source>
        <dbReference type="Proteomes" id="UP000245838"/>
    </source>
</evidence>
<dbReference type="RefSeq" id="WP_166506348.1">
    <property type="nucleotide sequence ID" value="NZ_LN854557.1"/>
</dbReference>
<organism evidence="1 2">
    <name type="scientific">Sodalis glossinidius (strain morsitans)</name>
    <dbReference type="NCBI Taxonomy" id="343509"/>
    <lineage>
        <taxon>Bacteria</taxon>
        <taxon>Pseudomonadati</taxon>
        <taxon>Pseudomonadota</taxon>
        <taxon>Gammaproteobacteria</taxon>
        <taxon>Enterobacterales</taxon>
        <taxon>Bruguierivoracaceae</taxon>
        <taxon>Sodalis</taxon>
    </lineage>
</organism>
<proteinExistence type="predicted"/>
<dbReference type="InterPro" id="IPR024410">
    <property type="entry name" value="Phage_TAC_12"/>
</dbReference>
<evidence type="ECO:0000313" key="1">
    <source>
        <dbReference type="EMBL" id="CRL43718.1"/>
    </source>
</evidence>
<dbReference type="EMBL" id="LN854557">
    <property type="protein sequence ID" value="CRL43718.1"/>
    <property type="molecule type" value="Genomic_DNA"/>
</dbReference>
<dbReference type="Pfam" id="PF16462">
    <property type="entry name" value="Phage_TAC_14"/>
    <property type="match status" value="1"/>
</dbReference>
<sequence length="121" mass="13129">MKQTVYTDNLKMSLLKPLNTAQECELLGGRYFICRLSALALLEQEEKATQAFDAGDMRQASLLNVQMLLDCLCDPDGQPIPPEALPSADALMAAHDNGTLLDAIATVKRHAVGSLEDAQKN</sequence>
<dbReference type="AlphaFoldDB" id="A0A193QEY9"/>
<protein>
    <recommendedName>
        <fullName evidence="3">Phage tail protein</fullName>
    </recommendedName>
</protein>
<accession>A0A193QEY9</accession>
<evidence type="ECO:0008006" key="3">
    <source>
        <dbReference type="Google" id="ProtNLM"/>
    </source>
</evidence>
<gene>
    <name evidence="1" type="ORF">SGGMMB4_00235</name>
</gene>